<evidence type="ECO:0000313" key="1">
    <source>
        <dbReference type="EMBL" id="PJE79046.1"/>
    </source>
</evidence>
<proteinExistence type="predicted"/>
<dbReference type="EMBL" id="NSIT01000101">
    <property type="protein sequence ID" value="PJE79046.1"/>
    <property type="molecule type" value="Genomic_DNA"/>
</dbReference>
<reference evidence="1" key="1">
    <citation type="journal article" date="2017" name="Appl. Environ. Microbiol.">
        <title>Molecular characterization of an Endozoicomonas-like organism causing infection in king scallop Pecten maximus L.</title>
        <authorList>
            <person name="Cano I."/>
            <person name="van Aerle R."/>
            <person name="Ross S."/>
            <person name="Verner-Jeffreys D.W."/>
            <person name="Paley R.K."/>
            <person name="Rimmer G."/>
            <person name="Ryder D."/>
            <person name="Hooper P."/>
            <person name="Stone D."/>
            <person name="Feist S.W."/>
        </authorList>
    </citation>
    <scope>NUCLEOTIDE SEQUENCE</scope>
</reference>
<comment type="caution">
    <text evidence="1">The sequence shown here is derived from an EMBL/GenBank/DDBJ whole genome shotgun (WGS) entry which is preliminary data.</text>
</comment>
<dbReference type="AlphaFoldDB" id="A0A2H9T752"/>
<organism evidence="1">
    <name type="scientific">invertebrate metagenome</name>
    <dbReference type="NCBI Taxonomy" id="1711999"/>
    <lineage>
        <taxon>unclassified sequences</taxon>
        <taxon>metagenomes</taxon>
        <taxon>organismal metagenomes</taxon>
    </lineage>
</organism>
<protein>
    <submittedName>
        <fullName evidence="1">Uncharacterized protein</fullName>
    </submittedName>
</protein>
<accession>A0A2H9T752</accession>
<gene>
    <name evidence="1" type="ORF">CI610_01991</name>
</gene>
<name>A0A2H9T752_9ZZZZ</name>
<sequence length="42" mass="4845">MSNGLVNINIDFGSIDYILRNAHEVFRLQNAYRINVAVCMQM</sequence>